<comment type="caution">
    <text evidence="3">The sequence shown here is derived from an EMBL/GenBank/DDBJ whole genome shotgun (WGS) entry which is preliminary data.</text>
</comment>
<dbReference type="InterPro" id="IPR001387">
    <property type="entry name" value="Cro/C1-type_HTH"/>
</dbReference>
<keyword evidence="1" id="KW-0238">DNA-binding</keyword>
<dbReference type="Proteomes" id="UP000186112">
    <property type="component" value="Unassembled WGS sequence"/>
</dbReference>
<dbReference type="AlphaFoldDB" id="A0A1U7M6T2"/>
<reference evidence="3 4" key="1">
    <citation type="submission" date="2016-02" db="EMBL/GenBank/DDBJ databases">
        <title>Genome sequence of Tissierella creatinophila DSM 6911.</title>
        <authorList>
            <person name="Poehlein A."/>
            <person name="Daniel R."/>
        </authorList>
    </citation>
    <scope>NUCLEOTIDE SEQUENCE [LARGE SCALE GENOMIC DNA]</scope>
    <source>
        <strain evidence="3 4">DSM 6911</strain>
    </source>
</reference>
<keyword evidence="4" id="KW-1185">Reference proteome</keyword>
<dbReference type="RefSeq" id="WP_075725917.1">
    <property type="nucleotide sequence ID" value="NZ_LTDM01000014.1"/>
</dbReference>
<dbReference type="Gene3D" id="1.10.260.40">
    <property type="entry name" value="lambda repressor-like DNA-binding domains"/>
    <property type="match status" value="1"/>
</dbReference>
<dbReference type="EMBL" id="LTDM01000014">
    <property type="protein sequence ID" value="OLS02919.1"/>
    <property type="molecule type" value="Genomic_DNA"/>
</dbReference>
<dbReference type="PANTHER" id="PTHR46558">
    <property type="entry name" value="TRACRIPTIONAL REGULATORY PROTEIN-RELATED-RELATED"/>
    <property type="match status" value="1"/>
</dbReference>
<accession>A0A1U7M6T2</accession>
<dbReference type="PROSITE" id="PS50943">
    <property type="entry name" value="HTH_CROC1"/>
    <property type="match status" value="1"/>
</dbReference>
<evidence type="ECO:0000313" key="3">
    <source>
        <dbReference type="EMBL" id="OLS02919.1"/>
    </source>
</evidence>
<dbReference type="PANTHER" id="PTHR46558:SF4">
    <property type="entry name" value="DNA-BIDING PHAGE PROTEIN"/>
    <property type="match status" value="1"/>
</dbReference>
<feature type="domain" description="HTH cro/C1-type" evidence="2">
    <location>
        <begin position="8"/>
        <end position="62"/>
    </location>
</feature>
<dbReference type="Pfam" id="PF01381">
    <property type="entry name" value="HTH_3"/>
    <property type="match status" value="1"/>
</dbReference>
<protein>
    <submittedName>
        <fullName evidence="3">HTH-type transcriptional regulator ImmR</fullName>
    </submittedName>
</protein>
<dbReference type="SUPFAM" id="SSF47413">
    <property type="entry name" value="lambda repressor-like DNA-binding domains"/>
    <property type="match status" value="1"/>
</dbReference>
<dbReference type="OrthoDB" id="6315255at2"/>
<evidence type="ECO:0000256" key="1">
    <source>
        <dbReference type="ARBA" id="ARBA00023125"/>
    </source>
</evidence>
<evidence type="ECO:0000259" key="2">
    <source>
        <dbReference type="PROSITE" id="PS50943"/>
    </source>
</evidence>
<dbReference type="InterPro" id="IPR010982">
    <property type="entry name" value="Lambda_DNA-bd_dom_sf"/>
</dbReference>
<gene>
    <name evidence="3" type="primary">immR_1</name>
    <name evidence="3" type="ORF">TICRE_10730</name>
</gene>
<dbReference type="CDD" id="cd00093">
    <property type="entry name" value="HTH_XRE"/>
    <property type="match status" value="1"/>
</dbReference>
<evidence type="ECO:0000313" key="4">
    <source>
        <dbReference type="Proteomes" id="UP000186112"/>
    </source>
</evidence>
<name>A0A1U7M6T2_TISCR</name>
<dbReference type="GO" id="GO:0003677">
    <property type="term" value="F:DNA binding"/>
    <property type="evidence" value="ECO:0007669"/>
    <property type="project" value="UniProtKB-KW"/>
</dbReference>
<proteinExistence type="predicted"/>
<dbReference type="SMART" id="SM00530">
    <property type="entry name" value="HTH_XRE"/>
    <property type="match status" value="1"/>
</dbReference>
<organism evidence="3 4">
    <name type="scientific">Tissierella creatinophila DSM 6911</name>
    <dbReference type="NCBI Taxonomy" id="1123403"/>
    <lineage>
        <taxon>Bacteria</taxon>
        <taxon>Bacillati</taxon>
        <taxon>Bacillota</taxon>
        <taxon>Tissierellia</taxon>
        <taxon>Tissierellales</taxon>
        <taxon>Tissierellaceae</taxon>
        <taxon>Tissierella</taxon>
    </lineage>
</organism>
<sequence>MNILGKRIKQLREENHLNQIELAKTLNISNTTLSQYETGQRVPSDDVKIKICKIFNVTLDYLLGVSETRNYETETIAAHHDGEEFTNEELEEIEAFKEFVKSRRNK</sequence>